<protein>
    <recommendedName>
        <fullName evidence="1">EAL domain-containing protein</fullName>
    </recommendedName>
</protein>
<dbReference type="RefSeq" id="WP_164829331.1">
    <property type="nucleotide sequence ID" value="NZ_CP120366.1"/>
</dbReference>
<evidence type="ECO:0000259" key="1">
    <source>
        <dbReference type="PROSITE" id="PS50883"/>
    </source>
</evidence>
<dbReference type="InterPro" id="IPR001633">
    <property type="entry name" value="EAL_dom"/>
</dbReference>
<evidence type="ECO:0000313" key="2">
    <source>
        <dbReference type="EMBL" id="WHS96584.1"/>
    </source>
</evidence>
<dbReference type="SUPFAM" id="SSF141868">
    <property type="entry name" value="EAL domain-like"/>
    <property type="match status" value="1"/>
</dbReference>
<organism evidence="2 3">
    <name type="scientific">Sinorhizobium kummerowiae</name>
    <dbReference type="NCBI Taxonomy" id="158892"/>
    <lineage>
        <taxon>Bacteria</taxon>
        <taxon>Pseudomonadati</taxon>
        <taxon>Pseudomonadota</taxon>
        <taxon>Alphaproteobacteria</taxon>
        <taxon>Hyphomicrobiales</taxon>
        <taxon>Rhizobiaceae</taxon>
        <taxon>Sinorhizobium/Ensifer group</taxon>
        <taxon>Sinorhizobium</taxon>
    </lineage>
</organism>
<dbReference type="EMBL" id="CP120366">
    <property type="protein sequence ID" value="WHS96584.1"/>
    <property type="molecule type" value="Genomic_DNA"/>
</dbReference>
<dbReference type="PROSITE" id="PS50883">
    <property type="entry name" value="EAL"/>
    <property type="match status" value="1"/>
</dbReference>
<reference evidence="2 3" key="1">
    <citation type="submission" date="2023-03" db="EMBL/GenBank/DDBJ databases">
        <authorList>
            <person name="Menendez E."/>
            <person name="Kaur S."/>
            <person name="Flores-Felix J.D."/>
            <person name="diCenzo G.C."/>
            <person name="Peix A."/>
            <person name="Velazquez E."/>
        </authorList>
    </citation>
    <scope>NUCLEOTIDE SEQUENCE [LARGE SCALE GENOMIC DNA]</scope>
    <source>
        <strain evidence="2 3">CCBAU 71714</strain>
        <plasmid evidence="2 3">pSkuCCBAU71714a</plasmid>
    </source>
</reference>
<sequence length="42" mass="4601">METQTQLAAVNAEGFDEAQGYLFARPLSAEQVFEVIQAGQIE</sequence>
<dbReference type="InterPro" id="IPR035919">
    <property type="entry name" value="EAL_sf"/>
</dbReference>
<dbReference type="Gene3D" id="3.20.20.450">
    <property type="entry name" value="EAL domain"/>
    <property type="match status" value="1"/>
</dbReference>
<dbReference type="Proteomes" id="UP001233264">
    <property type="component" value="Plasmid pSkuCCBAU71714a"/>
</dbReference>
<accession>A0ABY8TF96</accession>
<keyword evidence="3" id="KW-1185">Reference proteome</keyword>
<evidence type="ECO:0000313" key="3">
    <source>
        <dbReference type="Proteomes" id="UP001233264"/>
    </source>
</evidence>
<name>A0ABY8TF96_9HYPH</name>
<feature type="domain" description="EAL" evidence="1">
    <location>
        <begin position="1"/>
        <end position="40"/>
    </location>
</feature>
<gene>
    <name evidence="2" type="ORF">PZL22_005504</name>
</gene>
<keyword evidence="2" id="KW-0614">Plasmid</keyword>
<proteinExistence type="predicted"/>
<geneLocation type="plasmid" evidence="2 3">
    <name>pSkuCCBAU71714a</name>
</geneLocation>